<feature type="domain" description="Phage tail collar" evidence="1">
    <location>
        <begin position="7"/>
        <end position="63"/>
    </location>
</feature>
<proteinExistence type="predicted"/>
<reference evidence="2 3" key="1">
    <citation type="submission" date="2020-08" db="EMBL/GenBank/DDBJ databases">
        <title>Genomic Encyclopedia of Type Strains, Phase IV (KMG-IV): sequencing the most valuable type-strain genomes for metagenomic binning, comparative biology and taxonomic classification.</title>
        <authorList>
            <person name="Goeker M."/>
        </authorList>
    </citation>
    <scope>NUCLEOTIDE SEQUENCE [LARGE SCALE GENOMIC DNA]</scope>
    <source>
        <strain evidence="2 3">DSM 24163</strain>
    </source>
</reference>
<accession>A0A7W8G080</accession>
<dbReference type="EMBL" id="JACHHP010000002">
    <property type="protein sequence ID" value="MBB5207984.1"/>
    <property type="molecule type" value="Genomic_DNA"/>
</dbReference>
<dbReference type="Pfam" id="PF07484">
    <property type="entry name" value="Collar"/>
    <property type="match status" value="1"/>
</dbReference>
<protein>
    <submittedName>
        <fullName evidence="2">Microcystin-dependent protein</fullName>
    </submittedName>
</protein>
<dbReference type="RefSeq" id="WP_183960492.1">
    <property type="nucleotide sequence ID" value="NZ_JACHHP010000002.1"/>
</dbReference>
<dbReference type="InterPro" id="IPR037053">
    <property type="entry name" value="Phage_tail_collar_dom_sf"/>
</dbReference>
<evidence type="ECO:0000259" key="1">
    <source>
        <dbReference type="Pfam" id="PF07484"/>
    </source>
</evidence>
<dbReference type="Proteomes" id="UP000521199">
    <property type="component" value="Unassembled WGS sequence"/>
</dbReference>
<dbReference type="AlphaFoldDB" id="A0A7W8G080"/>
<evidence type="ECO:0000313" key="2">
    <source>
        <dbReference type="EMBL" id="MBB5207984.1"/>
    </source>
</evidence>
<dbReference type="SUPFAM" id="SSF88874">
    <property type="entry name" value="Receptor-binding domain of short tail fibre protein gp12"/>
    <property type="match status" value="1"/>
</dbReference>
<evidence type="ECO:0000313" key="3">
    <source>
        <dbReference type="Proteomes" id="UP000521199"/>
    </source>
</evidence>
<comment type="caution">
    <text evidence="2">The sequence shown here is derived from an EMBL/GenBank/DDBJ whole genome shotgun (WGS) entry which is preliminary data.</text>
</comment>
<dbReference type="InterPro" id="IPR011083">
    <property type="entry name" value="Phage_tail_collar_dom"/>
</dbReference>
<name>A0A7W8G080_9GAMM</name>
<organism evidence="2 3">
    <name type="scientific">Chiayiivirga flava</name>
    <dbReference type="NCBI Taxonomy" id="659595"/>
    <lineage>
        <taxon>Bacteria</taxon>
        <taxon>Pseudomonadati</taxon>
        <taxon>Pseudomonadota</taxon>
        <taxon>Gammaproteobacteria</taxon>
        <taxon>Lysobacterales</taxon>
        <taxon>Lysobacteraceae</taxon>
        <taxon>Chiayiivirga</taxon>
    </lineage>
</organism>
<gene>
    <name evidence="2" type="ORF">HNQ52_001513</name>
</gene>
<sequence length="169" mass="17477">MAQPYVGEIRMFGGNFAPAGWAFCDGQLLPISENETLFQLIGTTYGGDGQSTFAMPDLRGRLPLHQGNSFILAETGGAEEITLTVGQIPSHSHPMLGSADTATTLAASGAVLAASTGATISPYGTDAPRTNLAGQSVTAVGGSQPHTNMKPYLCVNFIISLFGIFPSPT</sequence>
<dbReference type="Gene3D" id="3.90.1340.10">
    <property type="entry name" value="Phage tail collar domain"/>
    <property type="match status" value="1"/>
</dbReference>
<keyword evidence="3" id="KW-1185">Reference proteome</keyword>